<evidence type="ECO:0000256" key="1">
    <source>
        <dbReference type="SAM" id="MobiDB-lite"/>
    </source>
</evidence>
<accession>A0AAD7C6U0</accession>
<dbReference type="EMBL" id="JARKIE010000421">
    <property type="protein sequence ID" value="KAJ7640905.1"/>
    <property type="molecule type" value="Genomic_DNA"/>
</dbReference>
<keyword evidence="3" id="KW-1185">Reference proteome</keyword>
<name>A0AAD7C6U0_MYCRO</name>
<gene>
    <name evidence="2" type="ORF">B0H17DRAFT_1339240</name>
</gene>
<feature type="region of interest" description="Disordered" evidence="1">
    <location>
        <begin position="51"/>
        <end position="92"/>
    </location>
</feature>
<protein>
    <submittedName>
        <fullName evidence="2">Uncharacterized protein</fullName>
    </submittedName>
</protein>
<evidence type="ECO:0000313" key="3">
    <source>
        <dbReference type="Proteomes" id="UP001221757"/>
    </source>
</evidence>
<comment type="caution">
    <text evidence="2">The sequence shown here is derived from an EMBL/GenBank/DDBJ whole genome shotgun (WGS) entry which is preliminary data.</text>
</comment>
<feature type="compositionally biased region" description="Basic and acidic residues" evidence="1">
    <location>
        <begin position="71"/>
        <end position="92"/>
    </location>
</feature>
<reference evidence="2" key="1">
    <citation type="submission" date="2023-03" db="EMBL/GenBank/DDBJ databases">
        <title>Massive genome expansion in bonnet fungi (Mycena s.s.) driven by repeated elements and novel gene families across ecological guilds.</title>
        <authorList>
            <consortium name="Lawrence Berkeley National Laboratory"/>
            <person name="Harder C.B."/>
            <person name="Miyauchi S."/>
            <person name="Viragh M."/>
            <person name="Kuo A."/>
            <person name="Thoen E."/>
            <person name="Andreopoulos B."/>
            <person name="Lu D."/>
            <person name="Skrede I."/>
            <person name="Drula E."/>
            <person name="Henrissat B."/>
            <person name="Morin E."/>
            <person name="Kohler A."/>
            <person name="Barry K."/>
            <person name="LaButti K."/>
            <person name="Morin E."/>
            <person name="Salamov A."/>
            <person name="Lipzen A."/>
            <person name="Mereny Z."/>
            <person name="Hegedus B."/>
            <person name="Baldrian P."/>
            <person name="Stursova M."/>
            <person name="Weitz H."/>
            <person name="Taylor A."/>
            <person name="Grigoriev I.V."/>
            <person name="Nagy L.G."/>
            <person name="Martin F."/>
            <person name="Kauserud H."/>
        </authorList>
    </citation>
    <scope>NUCLEOTIDE SEQUENCE</scope>
    <source>
        <strain evidence="2">CBHHK067</strain>
    </source>
</reference>
<evidence type="ECO:0000313" key="2">
    <source>
        <dbReference type="EMBL" id="KAJ7640905.1"/>
    </source>
</evidence>
<organism evidence="2 3">
    <name type="scientific">Mycena rosella</name>
    <name type="common">Pink bonnet</name>
    <name type="synonym">Agaricus rosellus</name>
    <dbReference type="NCBI Taxonomy" id="1033263"/>
    <lineage>
        <taxon>Eukaryota</taxon>
        <taxon>Fungi</taxon>
        <taxon>Dikarya</taxon>
        <taxon>Basidiomycota</taxon>
        <taxon>Agaricomycotina</taxon>
        <taxon>Agaricomycetes</taxon>
        <taxon>Agaricomycetidae</taxon>
        <taxon>Agaricales</taxon>
        <taxon>Marasmiineae</taxon>
        <taxon>Mycenaceae</taxon>
        <taxon>Mycena</taxon>
    </lineage>
</organism>
<dbReference type="Proteomes" id="UP001221757">
    <property type="component" value="Unassembled WGS sequence"/>
</dbReference>
<proteinExistence type="predicted"/>
<dbReference type="AlphaFoldDB" id="A0AAD7C6U0"/>
<sequence>MSSMLALLRLRAPRLALRALAARPLHGWAHDPQRRPAVPYLPEVCVSRREMRRKKQVRATETTRTRRPPRGAREEGLHGAEGHERKHCPSPDPARIEALKTAPIKWRVFDSLLVPALHVLIAAILPVTIHCAPKLRRPARRDSPLYSPAEDARLHSAAADSRESCKARSCVQYTPSTSSSLPAFHRPVRPSTALNAQAAAYHGSELSHSSGVATCSDDSGAPEQAVRAANLERAFARAGAGQVPSSDDCGTPFAFAPQAVAESAEAGSCAS</sequence>